<reference evidence="2" key="1">
    <citation type="submission" date="2018-06" db="EMBL/GenBank/DDBJ databases">
        <authorList>
            <person name="Guldener U."/>
        </authorList>
    </citation>
    <scope>NUCLEOTIDE SEQUENCE [LARGE SCALE GENOMIC DNA]</scope>
    <source>
        <strain evidence="2">UTAD17</strain>
    </source>
</reference>
<proteinExistence type="predicted"/>
<evidence type="ECO:0000313" key="1">
    <source>
        <dbReference type="EMBL" id="SSD58628.1"/>
    </source>
</evidence>
<dbReference type="EMBL" id="UFAJ01000030">
    <property type="protein sequence ID" value="SSD58628.1"/>
    <property type="molecule type" value="Genomic_DNA"/>
</dbReference>
<dbReference type="Proteomes" id="UP000262825">
    <property type="component" value="Unassembled WGS sequence"/>
</dbReference>
<evidence type="ECO:0008006" key="3">
    <source>
        <dbReference type="Google" id="ProtNLM"/>
    </source>
</evidence>
<sequence length="153" mass="17580">MFYTETQFNLIDNIGSNSDNPQIVHILSQHFSNRVLVQLRLNGELDTTYSVTCQDVTKVLLSEDNNSMENEYTNDHMSNYQIDTLFGDSNNMQLPIMAAQISELYIKNKLKVSGSESFIIMLSSKLLNREKITDNISLFDILLKILTNIKNMY</sequence>
<dbReference type="OrthoDB" id="3980246at2759"/>
<accession>A0A376B1R7</accession>
<dbReference type="VEuPathDB" id="FungiDB:SCODWIG_00389"/>
<gene>
    <name evidence="1" type="ORF">SCODWIG_00389</name>
</gene>
<evidence type="ECO:0000313" key="2">
    <source>
        <dbReference type="Proteomes" id="UP000262825"/>
    </source>
</evidence>
<organism evidence="1 2">
    <name type="scientific">Saccharomycodes ludwigii</name>
    <dbReference type="NCBI Taxonomy" id="36035"/>
    <lineage>
        <taxon>Eukaryota</taxon>
        <taxon>Fungi</taxon>
        <taxon>Dikarya</taxon>
        <taxon>Ascomycota</taxon>
        <taxon>Saccharomycotina</taxon>
        <taxon>Saccharomycetes</taxon>
        <taxon>Saccharomycodales</taxon>
        <taxon>Saccharomycodaceae</taxon>
        <taxon>Saccharomycodes</taxon>
    </lineage>
</organism>
<dbReference type="Pfam" id="PF10448">
    <property type="entry name" value="POC3_POC4"/>
    <property type="match status" value="1"/>
</dbReference>
<keyword evidence="2" id="KW-1185">Reference proteome</keyword>
<dbReference type="InterPro" id="IPR053720">
    <property type="entry name" value="Psm_Assembly_Chaperone"/>
</dbReference>
<dbReference type="Gene3D" id="3.30.230.90">
    <property type="match status" value="1"/>
</dbReference>
<protein>
    <recommendedName>
        <fullName evidence="3">Proteasome chaperone 3</fullName>
    </recommendedName>
</protein>
<name>A0A376B1R7_9ASCO</name>
<dbReference type="InterPro" id="IPR018854">
    <property type="entry name" value="Psome_chaperone_3/4"/>
</dbReference>
<dbReference type="AlphaFoldDB" id="A0A376B1R7"/>